<proteinExistence type="predicted"/>
<sequence>MLVDTSSYILVIDHGTQSTVDFLGGSGSECCKESDPVSLAPHESNYTFLIPLLLGNHHMNPPFEAILEVGLAMPHLHEGANNIFSSVFGLGQLI</sequence>
<organism evidence="1 2">
    <name type="scientific">Nitrosomonas ureae</name>
    <dbReference type="NCBI Taxonomy" id="44577"/>
    <lineage>
        <taxon>Bacteria</taxon>
        <taxon>Pseudomonadati</taxon>
        <taxon>Pseudomonadota</taxon>
        <taxon>Betaproteobacteria</taxon>
        <taxon>Nitrosomonadales</taxon>
        <taxon>Nitrosomonadaceae</taxon>
        <taxon>Nitrosomonas</taxon>
    </lineage>
</organism>
<evidence type="ECO:0000313" key="1">
    <source>
        <dbReference type="EMBL" id="SEP84110.1"/>
    </source>
</evidence>
<gene>
    <name evidence="1" type="ORF">SAMN05421510_100649</name>
</gene>
<dbReference type="Proteomes" id="UP000181998">
    <property type="component" value="Unassembled WGS sequence"/>
</dbReference>
<dbReference type="AlphaFoldDB" id="A0A1H9B4Y8"/>
<reference evidence="1 2" key="1">
    <citation type="submission" date="2016-10" db="EMBL/GenBank/DDBJ databases">
        <authorList>
            <person name="de Groot N.N."/>
        </authorList>
    </citation>
    <scope>NUCLEOTIDE SEQUENCE [LARGE SCALE GENOMIC DNA]</scope>
    <source>
        <strain evidence="1 2">Nm9</strain>
    </source>
</reference>
<protein>
    <submittedName>
        <fullName evidence="1">Uncharacterized protein</fullName>
    </submittedName>
</protein>
<name>A0A1H9B4Y8_9PROT</name>
<dbReference type="EMBL" id="FOFX01000006">
    <property type="protein sequence ID" value="SEP84110.1"/>
    <property type="molecule type" value="Genomic_DNA"/>
</dbReference>
<dbReference type="STRING" id="44577.ATY38_10585"/>
<accession>A0A1H9B4Y8</accession>
<evidence type="ECO:0000313" key="2">
    <source>
        <dbReference type="Proteomes" id="UP000181998"/>
    </source>
</evidence>